<dbReference type="Proteomes" id="UP000075883">
    <property type="component" value="Unassembled WGS sequence"/>
</dbReference>
<name>A0A182MD21_9DIPT</name>
<evidence type="ECO:0000313" key="1">
    <source>
        <dbReference type="EnsemblMetazoa" id="ACUA015337-PA"/>
    </source>
</evidence>
<keyword evidence="2" id="KW-1185">Reference proteome</keyword>
<reference evidence="2" key="1">
    <citation type="submission" date="2013-09" db="EMBL/GenBank/DDBJ databases">
        <title>The Genome Sequence of Anopheles culicifacies species A.</title>
        <authorList>
            <consortium name="The Broad Institute Genomics Platform"/>
            <person name="Neafsey D.E."/>
            <person name="Besansky N."/>
            <person name="Howell P."/>
            <person name="Walton C."/>
            <person name="Young S.K."/>
            <person name="Zeng Q."/>
            <person name="Gargeya S."/>
            <person name="Fitzgerald M."/>
            <person name="Haas B."/>
            <person name="Abouelleil A."/>
            <person name="Allen A.W."/>
            <person name="Alvarado L."/>
            <person name="Arachchi H.M."/>
            <person name="Berlin A.M."/>
            <person name="Chapman S.B."/>
            <person name="Gainer-Dewar J."/>
            <person name="Goldberg J."/>
            <person name="Griggs A."/>
            <person name="Gujja S."/>
            <person name="Hansen M."/>
            <person name="Howarth C."/>
            <person name="Imamovic A."/>
            <person name="Ireland A."/>
            <person name="Larimer J."/>
            <person name="McCowan C."/>
            <person name="Murphy C."/>
            <person name="Pearson M."/>
            <person name="Poon T.W."/>
            <person name="Priest M."/>
            <person name="Roberts A."/>
            <person name="Saif S."/>
            <person name="Shea T."/>
            <person name="Sisk P."/>
            <person name="Sykes S."/>
            <person name="Wortman J."/>
            <person name="Nusbaum C."/>
            <person name="Birren B."/>
        </authorList>
    </citation>
    <scope>NUCLEOTIDE SEQUENCE [LARGE SCALE GENOMIC DNA]</scope>
    <source>
        <strain evidence="2">A-37</strain>
    </source>
</reference>
<dbReference type="EnsemblMetazoa" id="ACUA015337-RA">
    <property type="protein sequence ID" value="ACUA015337-PA"/>
    <property type="gene ID" value="ACUA015337"/>
</dbReference>
<reference evidence="1" key="2">
    <citation type="submission" date="2020-05" db="UniProtKB">
        <authorList>
            <consortium name="EnsemblMetazoa"/>
        </authorList>
    </citation>
    <scope>IDENTIFICATION</scope>
    <source>
        <strain evidence="1">A-37</strain>
    </source>
</reference>
<dbReference type="STRING" id="139723.A0A182MD21"/>
<dbReference type="AlphaFoldDB" id="A0A182MD21"/>
<dbReference type="EMBL" id="AXCM01020848">
    <property type="status" value="NOT_ANNOTATED_CDS"/>
    <property type="molecule type" value="Genomic_DNA"/>
</dbReference>
<proteinExistence type="predicted"/>
<dbReference type="VEuPathDB" id="VectorBase:ACUA015337"/>
<protein>
    <submittedName>
        <fullName evidence="1">Uncharacterized protein</fullName>
    </submittedName>
</protein>
<sequence length="105" mass="11908">MNVRSHNEQILLHPVRTVVLPEQPVVLDRWGRHINGTKLGPKEEGDDVVITCRVSGGKFTHTHTHTHTHPQLRSSKLTSHRKSALALQTHQLGCRRFVISCQTPR</sequence>
<accession>A0A182MD21</accession>
<organism evidence="1 2">
    <name type="scientific">Anopheles culicifacies</name>
    <dbReference type="NCBI Taxonomy" id="139723"/>
    <lineage>
        <taxon>Eukaryota</taxon>
        <taxon>Metazoa</taxon>
        <taxon>Ecdysozoa</taxon>
        <taxon>Arthropoda</taxon>
        <taxon>Hexapoda</taxon>
        <taxon>Insecta</taxon>
        <taxon>Pterygota</taxon>
        <taxon>Neoptera</taxon>
        <taxon>Endopterygota</taxon>
        <taxon>Diptera</taxon>
        <taxon>Nematocera</taxon>
        <taxon>Culicoidea</taxon>
        <taxon>Culicidae</taxon>
        <taxon>Anophelinae</taxon>
        <taxon>Anopheles</taxon>
        <taxon>culicifacies species complex</taxon>
    </lineage>
</organism>
<evidence type="ECO:0000313" key="2">
    <source>
        <dbReference type="Proteomes" id="UP000075883"/>
    </source>
</evidence>